<keyword evidence="2" id="KW-1185">Reference proteome</keyword>
<accession>A0A8H6M0T2</accession>
<proteinExistence type="predicted"/>
<comment type="caution">
    <text evidence="1">The sequence shown here is derived from an EMBL/GenBank/DDBJ whole genome shotgun (WGS) entry which is preliminary data.</text>
</comment>
<protein>
    <submittedName>
        <fullName evidence="1">Uncharacterized protein</fullName>
    </submittedName>
</protein>
<name>A0A8H6M0T2_9AGAR</name>
<organism evidence="1 2">
    <name type="scientific">Ephemerocybe angulata</name>
    <dbReference type="NCBI Taxonomy" id="980116"/>
    <lineage>
        <taxon>Eukaryota</taxon>
        <taxon>Fungi</taxon>
        <taxon>Dikarya</taxon>
        <taxon>Basidiomycota</taxon>
        <taxon>Agaricomycotina</taxon>
        <taxon>Agaricomycetes</taxon>
        <taxon>Agaricomycetidae</taxon>
        <taxon>Agaricales</taxon>
        <taxon>Agaricineae</taxon>
        <taxon>Psathyrellaceae</taxon>
        <taxon>Ephemerocybe</taxon>
    </lineage>
</organism>
<dbReference type="EMBL" id="JACGCI010000066">
    <property type="protein sequence ID" value="KAF6749104.1"/>
    <property type="molecule type" value="Genomic_DNA"/>
</dbReference>
<dbReference type="Proteomes" id="UP000521943">
    <property type="component" value="Unassembled WGS sequence"/>
</dbReference>
<evidence type="ECO:0000313" key="2">
    <source>
        <dbReference type="Proteomes" id="UP000521943"/>
    </source>
</evidence>
<dbReference type="AlphaFoldDB" id="A0A8H6M0T2"/>
<sequence length="396" mass="44152">MWRFGGGGVQVDILAMVHRLQGHRLLGSRWADLWRPRSGGDIATGPVQLPARLSGSRSLAVLGVAVGMMALWSHSGTTPHQDARCGAPERCTFYSDEHYALVRETVSLSPDVFCQKTDVARPGGPDTFAGTIRLRLLVGMTALWSHSGTTAHHESRCGEPGQYTTCSDEQAMPVRETVSLSHDVFVRRLTEGKLFLWTASTFGAEKHNHNVEHKLSESRGEITMIEKEMDGSDGVLCNTREKKMQSLRGDILRDRDQLQEKVQCCSEENPVVLERRALEWRKKVNATAKQNRSNGVSTENSRVAVIEGPESEKGGELVRQLNCTNGTRSAELSVDVNYRSRRCRRCESVDLLHRSNLFNETAELLYGRFETAELLYRVRDSRAALSKGRESRAALS</sequence>
<evidence type="ECO:0000313" key="1">
    <source>
        <dbReference type="EMBL" id="KAF6749104.1"/>
    </source>
</evidence>
<reference evidence="1 2" key="1">
    <citation type="submission" date="2020-07" db="EMBL/GenBank/DDBJ databases">
        <title>Comparative genomics of pyrophilous fungi reveals a link between fire events and developmental genes.</title>
        <authorList>
            <consortium name="DOE Joint Genome Institute"/>
            <person name="Steindorff A.S."/>
            <person name="Carver A."/>
            <person name="Calhoun S."/>
            <person name="Stillman K."/>
            <person name="Liu H."/>
            <person name="Lipzen A."/>
            <person name="Pangilinan J."/>
            <person name="Labutti K."/>
            <person name="Bruns T.D."/>
            <person name="Grigoriev I.V."/>
        </authorList>
    </citation>
    <scope>NUCLEOTIDE SEQUENCE [LARGE SCALE GENOMIC DNA]</scope>
    <source>
        <strain evidence="1 2">CBS 144469</strain>
    </source>
</reference>
<gene>
    <name evidence="1" type="ORF">DFP72DRAFT_1143454</name>
</gene>